<evidence type="ECO:0000313" key="4">
    <source>
        <dbReference type="Proteomes" id="UP001501490"/>
    </source>
</evidence>
<dbReference type="Proteomes" id="UP001501490">
    <property type="component" value="Unassembled WGS sequence"/>
</dbReference>
<dbReference type="InterPro" id="IPR050708">
    <property type="entry name" value="T6SS_VgrG/RHS"/>
</dbReference>
<feature type="compositionally biased region" description="Low complexity" evidence="1">
    <location>
        <begin position="1220"/>
        <end position="1235"/>
    </location>
</feature>
<feature type="transmembrane region" description="Helical" evidence="2">
    <location>
        <begin position="12"/>
        <end position="33"/>
    </location>
</feature>
<evidence type="ECO:0000256" key="2">
    <source>
        <dbReference type="SAM" id="Phobius"/>
    </source>
</evidence>
<dbReference type="InterPro" id="IPR022385">
    <property type="entry name" value="Rhs_assc_core"/>
</dbReference>
<feature type="compositionally biased region" description="Low complexity" evidence="1">
    <location>
        <begin position="652"/>
        <end position="672"/>
    </location>
</feature>
<dbReference type="InterPro" id="IPR031325">
    <property type="entry name" value="RHS_repeat"/>
</dbReference>
<reference evidence="4" key="1">
    <citation type="journal article" date="2019" name="Int. J. Syst. Evol. Microbiol.">
        <title>The Global Catalogue of Microorganisms (GCM) 10K type strain sequencing project: providing services to taxonomists for standard genome sequencing and annotation.</title>
        <authorList>
            <consortium name="The Broad Institute Genomics Platform"/>
            <consortium name="The Broad Institute Genome Sequencing Center for Infectious Disease"/>
            <person name="Wu L."/>
            <person name="Ma J."/>
        </authorList>
    </citation>
    <scope>NUCLEOTIDE SEQUENCE [LARGE SCALE GENOMIC DNA]</scope>
    <source>
        <strain evidence="4">JCM 16929</strain>
    </source>
</reference>
<gene>
    <name evidence="3" type="ORF">GCM10022236_32130</name>
</gene>
<feature type="region of interest" description="Disordered" evidence="1">
    <location>
        <begin position="1220"/>
        <end position="1243"/>
    </location>
</feature>
<keyword evidence="2" id="KW-0812">Transmembrane</keyword>
<dbReference type="NCBIfam" id="TIGR01643">
    <property type="entry name" value="YD_repeat_2x"/>
    <property type="match status" value="2"/>
</dbReference>
<keyword evidence="2" id="KW-0472">Membrane</keyword>
<organism evidence="3 4">
    <name type="scientific">Microlunatus ginsengisoli</name>
    <dbReference type="NCBI Taxonomy" id="363863"/>
    <lineage>
        <taxon>Bacteria</taxon>
        <taxon>Bacillati</taxon>
        <taxon>Actinomycetota</taxon>
        <taxon>Actinomycetes</taxon>
        <taxon>Propionibacteriales</taxon>
        <taxon>Propionibacteriaceae</taxon>
        <taxon>Microlunatus</taxon>
    </lineage>
</organism>
<feature type="compositionally biased region" description="Polar residues" evidence="1">
    <location>
        <begin position="1655"/>
        <end position="1669"/>
    </location>
</feature>
<feature type="compositionally biased region" description="Low complexity" evidence="1">
    <location>
        <begin position="1673"/>
        <end position="1699"/>
    </location>
</feature>
<dbReference type="Gene3D" id="2.180.10.10">
    <property type="entry name" value="RHS repeat-associated core"/>
    <property type="match status" value="3"/>
</dbReference>
<keyword evidence="2" id="KW-1133">Transmembrane helix</keyword>
<sequence length="1781" mass="185528">MRAPRSTSSRYSGFAWLRFLVIGALVIAGYVIVPIAVPDRLPAAHADPQPVSGAFSLGGGVDGSIDARTGQFSVSVPLVNVPSRGDSGIDLTLQYDQSRAFGNVDRFGIGSGWSLGTTFVNTVNGLTAYPASGGSYAYDPTGRFSSNLVNYPRQDLTFDLTGGTLPANAPLPALDYNYRIRYDDGRCDYFDAAGNLIARADRFDNRTYVDYDSIGANQFHPTSITDAYGLVTTLAWDGTTSLTVTSPTRSDKLAASSVVTFDNNRRAGTVTDPVGRVTTFQYGPVPEATSQYLKTIIGPAGATTTVTYKPIDFTSPTLKLFVASDLAVTDSDGNALSPTRHFDINPSGNGNHNYAGYPTYVSTTTDLLFARADPGYRYSTSLYTDASATVSTYDSMHRLRSRQVQVSGLLVQQHDFDFPGFSPTPNYAQPTTTTLTNWGTSGPDGFTVADTPRVTSTTTSYDDHGRVETSTDNQTGTTTTMTYDPTFGLITDKEITQVRTVGGQPQPAITLQSVSNTLTADLRSVQTSTTSEASPTGDHLSARTSETYGYDGYGQLASKKVSFAAGAAPPNNGGGPASSTTTYTSTVNPGAVTRTVAVTVGAGTADAQTTTTVLDLVSGSPVQTIDGLGRITQRGYDAANRIVSSKLPSGLTTTTSYTTPDADTPPATTVTEPDGHIQRTTYDGIGRVSVVSDNVVAGPSTTPGLVFTSAPTARIVSSLCYGDLDDTDTCQPDSTVITATDKAGRTTVTTHDALNRPVSKVGPTGISYATTYNDVANLTTTQTTPDGASSPSQATTTRYDSLNRELSSRTTYPVPGPRPGAVLDPVRATTYDGLGRPTTVTDTDVTMVPDYAGPGSVTQTTTIAPASTARVQSDPITSAITTAVDGRSTLNALSQDNTTRNGIALTYNAAGQVATSQDANGKTTSYTYADDGQQTVTNAPSGIVTTRTFSPTTGQLQNETAKSPSATTSTSYTYVPAGQIGAGLVATVTNESGTVSYGYDADRNRTSVSYPDGTRTTAVYGANGLLQSSTDATGATTSYLYNPDSSLKSATQARGSTTLASVGYTYDGLDRIHSITRGNGLTTTHTYTRTGLLATQITGDSTGNQVEAHSYSYDNHHNLTQRTDTTAKPTQCTVICTASPSTYGTYTTSYRYDSYDRLTGSSVYNGSTATGTPVTKLAYTLDVSGSIAATTRTTTLTSNGRTTITTAVATNALDSAGQLTAQTTGSASSPTTTSQTHDDDGRVLTSLTGSVTTYRPDGKPASVTTKSGSQTIFSYWADGTRRRASTTDSSNQTTCVDFHYGVDGTLVNDTTTTSCGSAGATAATASYLLTAGREARTLVPSAAATKTAGRKLATTAAPVTQGSGVGYLLRDRHGSVTALVDSGGAVTNTYAYSDYGAPALLDGRSGSVVGAASGTGPGQANGLRFTGAAQRAMWTDASLGTLTTPARTYDPTQGRFLVRDHADVHNRYAGFDANPITKVDPTGLSPQADITEDVLYIVAFAIAAVITGVATLGAGAALFGAAAVEATGALVTSFAAQGVATLANLGVVASNALLLTNDTIKFTTGKQVLTDDQRSDVNNISTVLGSVAGVAGMAAAGADAITAAANADIELDEFTHIDVGDDTQDLPNDAKIFRRGGFRGPAHDATEPNNVLPDLTNQQPPDSVNNADQNVEVDPPVVRPDAAAAPRPRSASFNARSAPTLTEDNDTVVNVRDDGAAQADQQRANIRGRSASYGAIGAASEEFLTFVRPRPEPPHPVPEPPVNLLQRDHPPLPNSQRGTHE</sequence>
<evidence type="ECO:0000313" key="3">
    <source>
        <dbReference type="EMBL" id="GAA3627390.1"/>
    </source>
</evidence>
<feature type="region of interest" description="Disordered" evidence="1">
    <location>
        <begin position="649"/>
        <end position="672"/>
    </location>
</feature>
<feature type="region of interest" description="Disordered" evidence="1">
    <location>
        <begin position="523"/>
        <end position="543"/>
    </location>
</feature>
<feature type="compositionally biased region" description="Polar residues" evidence="1">
    <location>
        <begin position="523"/>
        <end position="534"/>
    </location>
</feature>
<dbReference type="Pfam" id="PF05593">
    <property type="entry name" value="RHS_repeat"/>
    <property type="match status" value="1"/>
</dbReference>
<dbReference type="RefSeq" id="WP_344806334.1">
    <property type="nucleotide sequence ID" value="NZ_BAABAB010000022.1"/>
</dbReference>
<evidence type="ECO:0000256" key="1">
    <source>
        <dbReference type="SAM" id="MobiDB-lite"/>
    </source>
</evidence>
<feature type="region of interest" description="Disordered" evidence="1">
    <location>
        <begin position="1745"/>
        <end position="1781"/>
    </location>
</feature>
<feature type="region of interest" description="Disordered" evidence="1">
    <location>
        <begin position="1635"/>
        <end position="1702"/>
    </location>
</feature>
<dbReference type="NCBIfam" id="TIGR03696">
    <property type="entry name" value="Rhs_assc_core"/>
    <property type="match status" value="1"/>
</dbReference>
<dbReference type="PANTHER" id="PTHR32305">
    <property type="match status" value="1"/>
</dbReference>
<comment type="caution">
    <text evidence="3">The sequence shown here is derived from an EMBL/GenBank/DDBJ whole genome shotgun (WGS) entry which is preliminary data.</text>
</comment>
<feature type="region of interest" description="Disordered" evidence="1">
    <location>
        <begin position="780"/>
        <end position="820"/>
    </location>
</feature>
<feature type="compositionally biased region" description="Low complexity" evidence="1">
    <location>
        <begin position="470"/>
        <end position="479"/>
    </location>
</feature>
<feature type="transmembrane region" description="Helical" evidence="2">
    <location>
        <begin position="1494"/>
        <end position="1522"/>
    </location>
</feature>
<proteinExistence type="predicted"/>
<name>A0ABP7A9F4_9ACTN</name>
<feature type="region of interest" description="Disordered" evidence="1">
    <location>
        <begin position="433"/>
        <end position="479"/>
    </location>
</feature>
<protein>
    <submittedName>
        <fullName evidence="3">RHS repeat-associated core domain-containing protein</fullName>
    </submittedName>
</protein>
<dbReference type="EMBL" id="BAABAB010000022">
    <property type="protein sequence ID" value="GAA3627390.1"/>
    <property type="molecule type" value="Genomic_DNA"/>
</dbReference>
<dbReference type="InterPro" id="IPR006530">
    <property type="entry name" value="YD"/>
</dbReference>
<dbReference type="PANTHER" id="PTHR32305:SF15">
    <property type="entry name" value="PROTEIN RHSA-RELATED"/>
    <property type="match status" value="1"/>
</dbReference>
<keyword evidence="4" id="KW-1185">Reference proteome</keyword>
<feature type="transmembrane region" description="Helical" evidence="2">
    <location>
        <begin position="1534"/>
        <end position="1555"/>
    </location>
</feature>
<accession>A0ABP7A9F4</accession>
<feature type="compositionally biased region" description="Polar residues" evidence="1">
    <location>
        <begin position="780"/>
        <end position="800"/>
    </location>
</feature>